<protein>
    <submittedName>
        <fullName evidence="1">Uncharacterized protein</fullName>
    </submittedName>
</protein>
<reference evidence="1" key="1">
    <citation type="submission" date="2022-04" db="EMBL/GenBank/DDBJ databases">
        <title>Jade perch genome.</title>
        <authorList>
            <person name="Chao B."/>
        </authorList>
    </citation>
    <scope>NUCLEOTIDE SEQUENCE</scope>
    <source>
        <strain evidence="1">CB-2022</strain>
    </source>
</reference>
<sequence length="139" mass="15986">MPDEAPKPPKKDQRPFNKPKEKSTAFLLTANDNQGPKGRPADMKSSSKHKPYCPHWDNKDHFQNACTEFKKLNTEQIVKRIMDGQRCWKCGRSHKPEVCTLKRPCNTCKEQHLTVLHDAVQQTQKSVHGDRSYYKGVIG</sequence>
<dbReference type="Proteomes" id="UP000831701">
    <property type="component" value="Chromosome 16"/>
</dbReference>
<keyword evidence="2" id="KW-1185">Reference proteome</keyword>
<proteinExistence type="predicted"/>
<gene>
    <name evidence="1" type="ORF">L3Q82_002420</name>
</gene>
<name>A0ACB8VY59_9TELE</name>
<evidence type="ECO:0000313" key="1">
    <source>
        <dbReference type="EMBL" id="KAI3360542.1"/>
    </source>
</evidence>
<dbReference type="EMBL" id="CM041546">
    <property type="protein sequence ID" value="KAI3360542.1"/>
    <property type="molecule type" value="Genomic_DNA"/>
</dbReference>
<accession>A0ACB8VY59</accession>
<evidence type="ECO:0000313" key="2">
    <source>
        <dbReference type="Proteomes" id="UP000831701"/>
    </source>
</evidence>
<comment type="caution">
    <text evidence="1">The sequence shown here is derived from an EMBL/GenBank/DDBJ whole genome shotgun (WGS) entry which is preliminary data.</text>
</comment>
<organism evidence="1 2">
    <name type="scientific">Scortum barcoo</name>
    <name type="common">barcoo grunter</name>
    <dbReference type="NCBI Taxonomy" id="214431"/>
    <lineage>
        <taxon>Eukaryota</taxon>
        <taxon>Metazoa</taxon>
        <taxon>Chordata</taxon>
        <taxon>Craniata</taxon>
        <taxon>Vertebrata</taxon>
        <taxon>Euteleostomi</taxon>
        <taxon>Actinopterygii</taxon>
        <taxon>Neopterygii</taxon>
        <taxon>Teleostei</taxon>
        <taxon>Neoteleostei</taxon>
        <taxon>Acanthomorphata</taxon>
        <taxon>Eupercaria</taxon>
        <taxon>Centrarchiformes</taxon>
        <taxon>Terapontoidei</taxon>
        <taxon>Terapontidae</taxon>
        <taxon>Scortum</taxon>
    </lineage>
</organism>